<keyword evidence="1" id="KW-0472">Membrane</keyword>
<evidence type="ECO:0000256" key="1">
    <source>
        <dbReference type="SAM" id="Phobius"/>
    </source>
</evidence>
<dbReference type="Proteomes" id="UP000287447">
    <property type="component" value="Unassembled WGS sequence"/>
</dbReference>
<keyword evidence="1" id="KW-0812">Transmembrane</keyword>
<keyword evidence="3" id="KW-1185">Reference proteome</keyword>
<dbReference type="EMBL" id="SADE01000001">
    <property type="protein sequence ID" value="RVU38342.1"/>
    <property type="molecule type" value="Genomic_DNA"/>
</dbReference>
<feature type="transmembrane region" description="Helical" evidence="1">
    <location>
        <begin position="459"/>
        <end position="489"/>
    </location>
</feature>
<protein>
    <submittedName>
        <fullName evidence="2">Uncharacterized protein</fullName>
    </submittedName>
</protein>
<dbReference type="OrthoDB" id="10006211at2"/>
<comment type="caution">
    <text evidence="2">The sequence shown here is derived from an EMBL/GenBank/DDBJ whole genome shotgun (WGS) entry which is preliminary data.</text>
</comment>
<feature type="transmembrane region" description="Helical" evidence="1">
    <location>
        <begin position="393"/>
        <end position="410"/>
    </location>
</feature>
<gene>
    <name evidence="2" type="ORF">EOI86_03370</name>
</gene>
<sequence>MSFLVTIFLLAVALVLVSTDGLQANRWNVLNLRSGSDSVSLSFMSLVVFGVYMHRFSQWADDTLKPTGYPPRPVQNFTTWLQFLFWGSVYGLIGCSIMLVIYKYPALLDPLRGQAFVGSFVELLIPEGSENLNPLALGVAVALGFLTIPKLEPAFRRRLQQAALIPSRATHIVNSLIRDFNSFSPDAENLKKFAKDTDTDPNIPKIFKDELSIKVDDHYLEVYPRLEYLVWRINELKMRPGFELAISPHNADLDKLEPELERVRREVVSAARTTALIAERLELDIDSVHKAACVDREGKRPLAITVLDNLLRSAKEKSSTDQVVRALVSTTDTKLRILRASCDEMLNNIIKACVLAAFTANAQSPESWLKRVGFDYSGGVADGPDGDTLVRSMLTAILTVIAVVTGLAYVEQVSGVVVPAILGVSMTAASLVGGYFIGSLALNERNRSALEKEDVRFGTWYLLMIFCGSWASVILAIFACSVVLGTGYAPGSALFQNSVKYAHVSAILGPAIAYSCFRVSRGDTPLPSYYILLLPFISFLFMFVSVWLHFGEGFGAEKKAQSFLVGSMFTPLVAAVTLRYSNWRDFLGALKQLALYLNPFNTKSEEPSVRT</sequence>
<accession>A0A3S2VR13</accession>
<proteinExistence type="predicted"/>
<feature type="transmembrane region" description="Helical" evidence="1">
    <location>
        <begin position="77"/>
        <end position="102"/>
    </location>
</feature>
<feature type="transmembrane region" description="Helical" evidence="1">
    <location>
        <begin position="562"/>
        <end position="581"/>
    </location>
</feature>
<feature type="transmembrane region" description="Helical" evidence="1">
    <location>
        <begin position="416"/>
        <end position="438"/>
    </location>
</feature>
<evidence type="ECO:0000313" key="3">
    <source>
        <dbReference type="Proteomes" id="UP000287447"/>
    </source>
</evidence>
<feature type="transmembrane region" description="Helical" evidence="1">
    <location>
        <begin position="529"/>
        <end position="550"/>
    </location>
</feature>
<organism evidence="2 3">
    <name type="scientific">Hwanghaeella grinnelliae</name>
    <dbReference type="NCBI Taxonomy" id="2500179"/>
    <lineage>
        <taxon>Bacteria</taxon>
        <taxon>Pseudomonadati</taxon>
        <taxon>Pseudomonadota</taxon>
        <taxon>Alphaproteobacteria</taxon>
        <taxon>Rhodospirillales</taxon>
        <taxon>Rhodospirillaceae</taxon>
        <taxon>Hwanghaeella</taxon>
    </lineage>
</organism>
<dbReference type="AlphaFoldDB" id="A0A3S2VR13"/>
<name>A0A3S2VR13_9PROT</name>
<feature type="transmembrane region" description="Helical" evidence="1">
    <location>
        <begin position="501"/>
        <end position="517"/>
    </location>
</feature>
<evidence type="ECO:0000313" key="2">
    <source>
        <dbReference type="EMBL" id="RVU38342.1"/>
    </source>
</evidence>
<reference evidence="3" key="1">
    <citation type="submission" date="2019-01" db="EMBL/GenBank/DDBJ databases">
        <title>Gri0909 isolated from a small marine red alga.</title>
        <authorList>
            <person name="Kim J."/>
            <person name="Jeong S.E."/>
            <person name="Jeon C.O."/>
        </authorList>
    </citation>
    <scope>NUCLEOTIDE SEQUENCE [LARGE SCALE GENOMIC DNA]</scope>
    <source>
        <strain evidence="3">Gri0909</strain>
    </source>
</reference>
<keyword evidence="1" id="KW-1133">Transmembrane helix</keyword>
<dbReference type="RefSeq" id="WP_127763714.1">
    <property type="nucleotide sequence ID" value="NZ_SADE01000001.1"/>
</dbReference>